<evidence type="ECO:0000313" key="2">
    <source>
        <dbReference type="Proteomes" id="UP000233220"/>
    </source>
</evidence>
<accession>A0A2K6TFP2</accession>
<proteinExistence type="predicted"/>
<organism evidence="1 2">
    <name type="scientific">Saimiri boliviensis boliviensis</name>
    <name type="common">Bolivian squirrel monkey</name>
    <dbReference type="NCBI Taxonomy" id="39432"/>
    <lineage>
        <taxon>Eukaryota</taxon>
        <taxon>Metazoa</taxon>
        <taxon>Chordata</taxon>
        <taxon>Craniata</taxon>
        <taxon>Vertebrata</taxon>
        <taxon>Euteleostomi</taxon>
        <taxon>Mammalia</taxon>
        <taxon>Eutheria</taxon>
        <taxon>Euarchontoglires</taxon>
        <taxon>Primates</taxon>
        <taxon>Haplorrhini</taxon>
        <taxon>Platyrrhini</taxon>
        <taxon>Cebidae</taxon>
        <taxon>Saimiriinae</taxon>
        <taxon>Saimiri</taxon>
    </lineage>
</organism>
<reference evidence="1" key="1">
    <citation type="submission" date="2025-08" db="UniProtKB">
        <authorList>
            <consortium name="Ensembl"/>
        </authorList>
    </citation>
    <scope>IDENTIFICATION</scope>
</reference>
<reference evidence="1" key="2">
    <citation type="submission" date="2025-09" db="UniProtKB">
        <authorList>
            <consortium name="Ensembl"/>
        </authorList>
    </citation>
    <scope>IDENTIFICATION</scope>
</reference>
<protein>
    <submittedName>
        <fullName evidence="1">Uncharacterized protein</fullName>
    </submittedName>
</protein>
<dbReference type="AlphaFoldDB" id="A0A2K6TFP2"/>
<name>A0A2K6TFP2_SAIBB</name>
<evidence type="ECO:0000313" key="1">
    <source>
        <dbReference type="Ensembl" id="ENSSBOP00000018464.1"/>
    </source>
</evidence>
<dbReference type="Proteomes" id="UP000233220">
    <property type="component" value="Unplaced"/>
</dbReference>
<keyword evidence="2" id="KW-1185">Reference proteome</keyword>
<sequence length="77" mass="8577">MVLGTGPASPVLGKVAELEANSPCTCKVHFSDPNKLHCFQLIVTPDEDLAPQHHKDWGNMSEFTERTFGQQHWPFGD</sequence>
<dbReference type="Ensembl" id="ENSSBOT00000035280.1">
    <property type="protein sequence ID" value="ENSSBOP00000018464.1"/>
    <property type="gene ID" value="ENSSBOG00000025863.1"/>
</dbReference>
<dbReference type="GeneTree" id="ENSGT00940000154349"/>